<name>A0A4S8QXZ3_9HELO</name>
<comment type="caution">
    <text evidence="2">The sequence shown here is derived from an EMBL/GenBank/DDBJ whole genome shotgun (WGS) entry which is preliminary data.</text>
</comment>
<organism evidence="2 3">
    <name type="scientific">Botrytis galanthina</name>
    <dbReference type="NCBI Taxonomy" id="278940"/>
    <lineage>
        <taxon>Eukaryota</taxon>
        <taxon>Fungi</taxon>
        <taxon>Dikarya</taxon>
        <taxon>Ascomycota</taxon>
        <taxon>Pezizomycotina</taxon>
        <taxon>Leotiomycetes</taxon>
        <taxon>Helotiales</taxon>
        <taxon>Sclerotiniaceae</taxon>
        <taxon>Botrytis</taxon>
    </lineage>
</organism>
<dbReference type="EMBL" id="PQXL01000462">
    <property type="protein sequence ID" value="THV45664.1"/>
    <property type="molecule type" value="Genomic_DNA"/>
</dbReference>
<gene>
    <name evidence="2" type="ORF">BGAL_0463g00070</name>
</gene>
<protein>
    <submittedName>
        <fullName evidence="2">Uncharacterized protein</fullName>
    </submittedName>
</protein>
<feature type="region of interest" description="Disordered" evidence="1">
    <location>
        <begin position="1"/>
        <end position="20"/>
    </location>
</feature>
<dbReference type="AlphaFoldDB" id="A0A4S8QXZ3"/>
<reference evidence="2 3" key="1">
    <citation type="submission" date="2017-12" db="EMBL/GenBank/DDBJ databases">
        <title>Comparative genomics of Botrytis spp.</title>
        <authorList>
            <person name="Valero-Jimenez C.A."/>
            <person name="Tapia P."/>
            <person name="Veloso J."/>
            <person name="Silva-Moreno E."/>
            <person name="Staats M."/>
            <person name="Valdes J.H."/>
            <person name="Van Kan J.A.L."/>
        </authorList>
    </citation>
    <scope>NUCLEOTIDE SEQUENCE [LARGE SCALE GENOMIC DNA]</scope>
    <source>
        <strain evidence="2 3">MUCL435</strain>
    </source>
</reference>
<evidence type="ECO:0000256" key="1">
    <source>
        <dbReference type="SAM" id="MobiDB-lite"/>
    </source>
</evidence>
<keyword evidence="3" id="KW-1185">Reference proteome</keyword>
<dbReference type="Proteomes" id="UP000308671">
    <property type="component" value="Unassembled WGS sequence"/>
</dbReference>
<proteinExistence type="predicted"/>
<accession>A0A4S8QXZ3</accession>
<dbReference type="OrthoDB" id="10454760at2759"/>
<evidence type="ECO:0000313" key="2">
    <source>
        <dbReference type="EMBL" id="THV45664.1"/>
    </source>
</evidence>
<sequence>MVISSRSGARLPDSTSDNLQTTTRSIKHIHAFNSRQRTFSALHEHRIRMQSQLTTILSGLALMSGSVKVLAAPTPVSADGEDGAAVEGVECLIV</sequence>
<evidence type="ECO:0000313" key="3">
    <source>
        <dbReference type="Proteomes" id="UP000308671"/>
    </source>
</evidence>